<sequence>MCAIRFREAKPGTVQTMNASQNEMGELVEVWETTGLVNAEIWPLRGNQSRGKMGVTDKSTHELFTADAVKSNTRVIQGLYNGYLVGHVEDWDTHRTAILEKVF</sequence>
<organism evidence="1 2">
    <name type="scientific">Pelosinus fermentans B4</name>
    <dbReference type="NCBI Taxonomy" id="1149862"/>
    <lineage>
        <taxon>Bacteria</taxon>
        <taxon>Bacillati</taxon>
        <taxon>Bacillota</taxon>
        <taxon>Negativicutes</taxon>
        <taxon>Selenomonadales</taxon>
        <taxon>Sporomusaceae</taxon>
        <taxon>Pelosinus</taxon>
    </lineage>
</organism>
<keyword evidence="2" id="KW-1185">Reference proteome</keyword>
<protein>
    <submittedName>
        <fullName evidence="1">Uncharacterized protein</fullName>
    </submittedName>
</protein>
<comment type="caution">
    <text evidence="1">The sequence shown here is derived from an EMBL/GenBank/DDBJ whole genome shotgun (WGS) entry which is preliminary data.</text>
</comment>
<dbReference type="Proteomes" id="UP000004324">
    <property type="component" value="Unassembled WGS sequence"/>
</dbReference>
<dbReference type="AlphaFoldDB" id="I8RNN2"/>
<evidence type="ECO:0000313" key="1">
    <source>
        <dbReference type="EMBL" id="EIW20715.1"/>
    </source>
</evidence>
<dbReference type="EMBL" id="AKVJ01000004">
    <property type="protein sequence ID" value="EIW20715.1"/>
    <property type="molecule type" value="Genomic_DNA"/>
</dbReference>
<reference evidence="1 2" key="1">
    <citation type="journal article" date="2012" name="J. Bacteriol.">
        <title>Draft Genome Sequences for Two Metal-Reducing Pelosinus fermentans Strains Isolated from a Cr(VI)-Contaminated Site and for Type Strain R7.</title>
        <authorList>
            <person name="Brown S.D."/>
            <person name="Podar M."/>
            <person name="Klingeman D.M."/>
            <person name="Johnson C.M."/>
            <person name="Yang Z.K."/>
            <person name="Utturkar S.M."/>
            <person name="Land M.L."/>
            <person name="Mosher J.J."/>
            <person name="Hurt R.A.Jr."/>
            <person name="Phelps T.J."/>
            <person name="Palumbo A.V."/>
            <person name="Arkin A.P."/>
            <person name="Hazen T.C."/>
            <person name="Elias D.A."/>
        </authorList>
    </citation>
    <scope>NUCLEOTIDE SEQUENCE [LARGE SCALE GENOMIC DNA]</scope>
    <source>
        <strain evidence="1 2">B4</strain>
    </source>
</reference>
<accession>I8RNN2</accession>
<dbReference type="RefSeq" id="WP_007930515.1">
    <property type="nucleotide sequence ID" value="NZ_AKVJ01000004.1"/>
</dbReference>
<name>I8RNN2_9FIRM</name>
<proteinExistence type="predicted"/>
<gene>
    <name evidence="1" type="ORF">FB4_1927</name>
</gene>
<dbReference type="PATRIC" id="fig|1149862.3.peg.203"/>
<evidence type="ECO:0000313" key="2">
    <source>
        <dbReference type="Proteomes" id="UP000004324"/>
    </source>
</evidence>